<feature type="binding site" evidence="3">
    <location>
        <begin position="237"/>
        <end position="238"/>
    </location>
    <ligand>
        <name>FAD</name>
        <dbReference type="ChEBI" id="CHEBI:57692"/>
    </ligand>
</feature>
<evidence type="ECO:0000313" key="5">
    <source>
        <dbReference type="EMBL" id="ADJ22022.1"/>
    </source>
</evidence>
<dbReference type="HOGENOM" id="CLU_034178_0_1_5"/>
<dbReference type="SUPFAM" id="SSF52402">
    <property type="entry name" value="Adenine nucleotide alpha hydrolases-like"/>
    <property type="match status" value="1"/>
</dbReference>
<keyword evidence="7" id="KW-1185">Reference proteome</keyword>
<dbReference type="CDD" id="cd01715">
    <property type="entry name" value="ETF_alpha"/>
    <property type="match status" value="1"/>
</dbReference>
<dbReference type="OrthoDB" id="9770286at2"/>
<feature type="binding site" evidence="3">
    <location>
        <position position="212"/>
    </location>
    <ligand>
        <name>FAD</name>
        <dbReference type="ChEBI" id="CHEBI:57692"/>
    </ligand>
</feature>
<keyword evidence="2" id="KW-0249">Electron transport</keyword>
<dbReference type="PANTHER" id="PTHR43153:SF1">
    <property type="entry name" value="ELECTRON TRANSFER FLAVOPROTEIN SUBUNIT ALPHA, MITOCHONDRIAL"/>
    <property type="match status" value="1"/>
</dbReference>
<protein>
    <submittedName>
        <fullName evidence="5">Electron transfer flavoprotein alpha/beta-subunit</fullName>
    </submittedName>
</protein>
<dbReference type="SMART" id="SM00893">
    <property type="entry name" value="ETF"/>
    <property type="match status" value="1"/>
</dbReference>
<comment type="similarity">
    <text evidence="1">Belongs to the ETF alpha-subunit/FixB family.</text>
</comment>
<dbReference type="InterPro" id="IPR001308">
    <property type="entry name" value="ETF_a/FixB"/>
</dbReference>
<keyword evidence="3" id="KW-0285">Flavoprotein</keyword>
<evidence type="ECO:0000256" key="3">
    <source>
        <dbReference type="PIRSR" id="PIRSR000089-1"/>
    </source>
</evidence>
<dbReference type="InterPro" id="IPR014729">
    <property type="entry name" value="Rossmann-like_a/b/a_fold"/>
</dbReference>
<dbReference type="KEGG" id="hdn:Hden_0537"/>
<organism evidence="5 7">
    <name type="scientific">Hyphomicrobium denitrificans (strain ATCC 51888 / DSM 1869 / NCIMB 11706 / TK 0415)</name>
    <dbReference type="NCBI Taxonomy" id="582899"/>
    <lineage>
        <taxon>Bacteria</taxon>
        <taxon>Pseudomonadati</taxon>
        <taxon>Pseudomonadota</taxon>
        <taxon>Alphaproteobacteria</taxon>
        <taxon>Hyphomicrobiales</taxon>
        <taxon>Hyphomicrobiaceae</taxon>
        <taxon>Hyphomicrobium</taxon>
    </lineage>
</organism>
<evidence type="ECO:0000256" key="1">
    <source>
        <dbReference type="ARBA" id="ARBA00005817"/>
    </source>
</evidence>
<name>D8JQA1_HYPDA</name>
<dbReference type="Gene3D" id="3.40.50.620">
    <property type="entry name" value="HUPs"/>
    <property type="match status" value="1"/>
</dbReference>
<keyword evidence="2" id="KW-0813">Transport</keyword>
<dbReference type="GO" id="GO:0033539">
    <property type="term" value="P:fatty acid beta-oxidation using acyl-CoA dehydrogenase"/>
    <property type="evidence" value="ECO:0007669"/>
    <property type="project" value="TreeGrafter"/>
</dbReference>
<dbReference type="InterPro" id="IPR033947">
    <property type="entry name" value="ETF_alpha_N"/>
</dbReference>
<feature type="binding site" evidence="3">
    <location>
        <begin position="308"/>
        <end position="309"/>
    </location>
    <ligand>
        <name>FAD</name>
        <dbReference type="ChEBI" id="CHEBI:57692"/>
    </ligand>
</feature>
<dbReference type="RefSeq" id="WP_013214241.1">
    <property type="nucleotide sequence ID" value="NC_014313.1"/>
</dbReference>
<feature type="binding site" evidence="3">
    <location>
        <begin position="251"/>
        <end position="255"/>
    </location>
    <ligand>
        <name>FAD</name>
        <dbReference type="ChEBI" id="CHEBI:57692"/>
    </ligand>
</feature>
<dbReference type="KEGG" id="hdn:Hden_0197"/>
<evidence type="ECO:0000259" key="4">
    <source>
        <dbReference type="SMART" id="SM00893"/>
    </source>
</evidence>
<sequence>MAGILIVAEHLNGVVRDITREAIGAAQQVKAGLGGPVVVAVIGNDIGAIADSLDLAGVDEIVSVKAPADHFDPHVYEECVLELGKTYQPELILLGHTVNGMALAGAIAARLGAGFASDVLALSADATGLTATRGAYGNKVNLEVAFPERKIVVLALRGATYPVPDAKGSAKRTAIEPNLIQASESMQHTGYIEAPQSNIDIAKAEYILSVGRGIQEKDNLPRFEGLADRLGFTFGCSRPIVDSGWLPKPHQVGQSGKVASACKVYVALGISGAVQHLYGMKHVDTIIAVNTDPEAPIFNVATYGVCMDIFEFAKELEAQFN</sequence>
<reference evidence="7" key="2">
    <citation type="journal article" date="2011" name="J. Bacteriol.">
        <title>Genome sequences of eight morphologically diverse alphaproteobacteria.</title>
        <authorList>
            <consortium name="US DOE Joint Genome Institute"/>
            <person name="Brown P.J."/>
            <person name="Kysela D.T."/>
            <person name="Buechlein A."/>
            <person name="Hemmerich C."/>
            <person name="Brun Y.V."/>
        </authorList>
    </citation>
    <scope>NUCLEOTIDE SEQUENCE [LARGE SCALE GENOMIC DNA]</scope>
    <source>
        <strain evidence="7">ATCC 51888 / DSM 1869 / NCIB 11706 / TK 0415</strain>
    </source>
</reference>
<accession>D8JQA1</accession>
<reference evidence="5" key="1">
    <citation type="submission" date="2010-06" db="EMBL/GenBank/DDBJ databases">
        <title>Complete sequence of Hyphomicrobium denitrificans ATCC 51888.</title>
        <authorList>
            <consortium name="US DOE Joint Genome Institute"/>
            <person name="Lucas S."/>
            <person name="Copeland A."/>
            <person name="Lapidus A."/>
            <person name="Cheng J.-F."/>
            <person name="Bruce D."/>
            <person name="Goodwin L."/>
            <person name="Pitluck S."/>
            <person name="Held B."/>
            <person name="Detter J.C."/>
            <person name="Han C."/>
            <person name="Tapia R."/>
            <person name="Land M."/>
            <person name="Hauser L."/>
            <person name="Kyrpides N."/>
            <person name="Ivanova N."/>
            <person name="Brown P.J.B."/>
            <person name="Brun Y.V."/>
            <person name="Woyke T."/>
        </authorList>
    </citation>
    <scope>NUCLEOTIDE SEQUENCE</scope>
    <source>
        <strain evidence="5">ATCC 51888</strain>
    </source>
</reference>
<dbReference type="PIRSF" id="PIRSF000089">
    <property type="entry name" value="Electra_flavoP_a"/>
    <property type="match status" value="1"/>
</dbReference>
<dbReference type="STRING" id="582899.Hden_0197"/>
<keyword evidence="3" id="KW-0274">FAD</keyword>
<dbReference type="InterPro" id="IPR029035">
    <property type="entry name" value="DHS-like_NAD/FAD-binding_dom"/>
</dbReference>
<dbReference type="EMBL" id="CP002083">
    <property type="protein sequence ID" value="ADJ22358.1"/>
    <property type="molecule type" value="Genomic_DNA"/>
</dbReference>
<feature type="binding site" evidence="3">
    <location>
        <position position="290"/>
    </location>
    <ligand>
        <name>FAD</name>
        <dbReference type="ChEBI" id="CHEBI:57692"/>
    </ligand>
</feature>
<dbReference type="GO" id="GO:0050660">
    <property type="term" value="F:flavin adenine dinucleotide binding"/>
    <property type="evidence" value="ECO:0007669"/>
    <property type="project" value="InterPro"/>
</dbReference>
<dbReference type="Pfam" id="PF01012">
    <property type="entry name" value="ETF"/>
    <property type="match status" value="1"/>
</dbReference>
<dbReference type="InterPro" id="IPR014730">
    <property type="entry name" value="ETF_a/b_N"/>
</dbReference>
<dbReference type="SUPFAM" id="SSF52467">
    <property type="entry name" value="DHS-like NAD/FAD-binding domain"/>
    <property type="match status" value="1"/>
</dbReference>
<evidence type="ECO:0000256" key="2">
    <source>
        <dbReference type="ARBA" id="ARBA00022982"/>
    </source>
</evidence>
<dbReference type="Gene3D" id="3.40.50.1220">
    <property type="entry name" value="TPP-binding domain"/>
    <property type="match status" value="1"/>
</dbReference>
<evidence type="ECO:0000313" key="6">
    <source>
        <dbReference type="EMBL" id="ADJ22358.1"/>
    </source>
</evidence>
<gene>
    <name evidence="5" type="ordered locus">Hden_0197</name>
    <name evidence="6" type="ordered locus">Hden_0537</name>
</gene>
<dbReference type="AlphaFoldDB" id="D8JQA1"/>
<dbReference type="GO" id="GO:0009055">
    <property type="term" value="F:electron transfer activity"/>
    <property type="evidence" value="ECO:0007669"/>
    <property type="project" value="InterPro"/>
</dbReference>
<dbReference type="Proteomes" id="UP000002033">
    <property type="component" value="Chromosome"/>
</dbReference>
<comment type="cofactor">
    <cofactor evidence="3">
        <name>FAD</name>
        <dbReference type="ChEBI" id="CHEBI:57692"/>
    </cofactor>
    <text evidence="3">Binds 1 FAD per dimer.</text>
</comment>
<dbReference type="EMBL" id="CP002083">
    <property type="protein sequence ID" value="ADJ22022.1"/>
    <property type="molecule type" value="Genomic_DNA"/>
</dbReference>
<feature type="binding site" evidence="3">
    <location>
        <begin position="269"/>
        <end position="276"/>
    </location>
    <ligand>
        <name>FAD</name>
        <dbReference type="ChEBI" id="CHEBI:57692"/>
    </ligand>
</feature>
<proteinExistence type="inferred from homology"/>
<dbReference type="eggNOG" id="COG2025">
    <property type="taxonomic scope" value="Bacteria"/>
</dbReference>
<dbReference type="Pfam" id="PF00766">
    <property type="entry name" value="ETF_alpha"/>
    <property type="match status" value="1"/>
</dbReference>
<dbReference type="PANTHER" id="PTHR43153">
    <property type="entry name" value="ELECTRON TRANSFER FLAVOPROTEIN ALPHA"/>
    <property type="match status" value="1"/>
</dbReference>
<feature type="domain" description="Electron transfer flavoprotein alpha/beta-subunit N-terminal" evidence="4">
    <location>
        <begin position="4"/>
        <end position="184"/>
    </location>
</feature>
<dbReference type="InterPro" id="IPR014731">
    <property type="entry name" value="ETF_asu_C"/>
</dbReference>
<evidence type="ECO:0000313" key="7">
    <source>
        <dbReference type="Proteomes" id="UP000002033"/>
    </source>
</evidence>